<evidence type="ECO:0000313" key="13">
    <source>
        <dbReference type="Proteomes" id="UP000886787"/>
    </source>
</evidence>
<keyword evidence="7 11" id="KW-1133">Transmembrane helix</keyword>
<comment type="caution">
    <text evidence="12">The sequence shown here is derived from an EMBL/GenBank/DDBJ whole genome shotgun (WGS) entry which is preliminary data.</text>
</comment>
<dbReference type="SMART" id="SM01323">
    <property type="entry name" value="YajC"/>
    <property type="match status" value="1"/>
</dbReference>
<gene>
    <name evidence="12" type="primary">yajC</name>
    <name evidence="12" type="ORF">IAD32_03080</name>
</gene>
<organism evidence="12 13">
    <name type="scientific">Candidatus Scatavimonas merdigallinarum</name>
    <dbReference type="NCBI Taxonomy" id="2840914"/>
    <lineage>
        <taxon>Bacteria</taxon>
        <taxon>Bacillati</taxon>
        <taxon>Bacillota</taxon>
        <taxon>Clostridia</taxon>
        <taxon>Eubacteriales</taxon>
        <taxon>Oscillospiraceae</taxon>
        <taxon>Oscillospiraceae incertae sedis</taxon>
        <taxon>Candidatus Scatavimonas</taxon>
    </lineage>
</organism>
<dbReference type="PANTHER" id="PTHR33909">
    <property type="entry name" value="SEC TRANSLOCON ACCESSORY COMPLEX SUBUNIT YAJC"/>
    <property type="match status" value="1"/>
</dbReference>
<dbReference type="GO" id="GO:0015031">
    <property type="term" value="P:protein transport"/>
    <property type="evidence" value="ECO:0007669"/>
    <property type="project" value="UniProtKB-KW"/>
</dbReference>
<dbReference type="Pfam" id="PF02699">
    <property type="entry name" value="YajC"/>
    <property type="match status" value="1"/>
</dbReference>
<dbReference type="PRINTS" id="PR01853">
    <property type="entry name" value="YAJCTRNLCASE"/>
</dbReference>
<dbReference type="InterPro" id="IPR003849">
    <property type="entry name" value="Preprotein_translocase_YajC"/>
</dbReference>
<evidence type="ECO:0000256" key="11">
    <source>
        <dbReference type="SAM" id="Phobius"/>
    </source>
</evidence>
<evidence type="ECO:0000256" key="1">
    <source>
        <dbReference type="ARBA" id="ARBA00004162"/>
    </source>
</evidence>
<evidence type="ECO:0000256" key="5">
    <source>
        <dbReference type="ARBA" id="ARBA00022692"/>
    </source>
</evidence>
<dbReference type="NCBIfam" id="TIGR00739">
    <property type="entry name" value="yajC"/>
    <property type="match status" value="1"/>
</dbReference>
<evidence type="ECO:0000256" key="9">
    <source>
        <dbReference type="ARBA" id="ARBA00023136"/>
    </source>
</evidence>
<evidence type="ECO:0000256" key="3">
    <source>
        <dbReference type="ARBA" id="ARBA00022448"/>
    </source>
</evidence>
<keyword evidence="9 11" id="KW-0472">Membrane</keyword>
<keyword evidence="8" id="KW-0811">Translocation</keyword>
<comment type="similarity">
    <text evidence="2">Belongs to the YajC family.</text>
</comment>
<accession>A0A9D0ZHG5</accession>
<protein>
    <submittedName>
        <fullName evidence="12">Preprotein translocase subunit YajC</fullName>
    </submittedName>
</protein>
<dbReference type="AlphaFoldDB" id="A0A9D0ZHG5"/>
<dbReference type="Proteomes" id="UP000886787">
    <property type="component" value="Unassembled WGS sequence"/>
</dbReference>
<sequence>MGGQMWVIILIYLAIFAGIYFFMIRPQSKRKKQEQAMRNNLEIGDEITTIGGIMGRVISIKEETDSIVIETAADRNKIQLKRWAISTVDTIKDEPADDKNTASSGGFFKRKKKKQEEEK</sequence>
<evidence type="ECO:0000313" key="12">
    <source>
        <dbReference type="EMBL" id="HIQ80252.1"/>
    </source>
</evidence>
<feature type="transmembrane region" description="Helical" evidence="11">
    <location>
        <begin position="6"/>
        <end position="24"/>
    </location>
</feature>
<dbReference type="PANTHER" id="PTHR33909:SF1">
    <property type="entry name" value="SEC TRANSLOCON ACCESSORY COMPLEX SUBUNIT YAJC"/>
    <property type="match status" value="1"/>
</dbReference>
<feature type="region of interest" description="Disordered" evidence="10">
    <location>
        <begin position="93"/>
        <end position="119"/>
    </location>
</feature>
<evidence type="ECO:0000256" key="4">
    <source>
        <dbReference type="ARBA" id="ARBA00022475"/>
    </source>
</evidence>
<evidence type="ECO:0000256" key="10">
    <source>
        <dbReference type="SAM" id="MobiDB-lite"/>
    </source>
</evidence>
<reference evidence="12" key="2">
    <citation type="journal article" date="2021" name="PeerJ">
        <title>Extensive microbial diversity within the chicken gut microbiome revealed by metagenomics and culture.</title>
        <authorList>
            <person name="Gilroy R."/>
            <person name="Ravi A."/>
            <person name="Getino M."/>
            <person name="Pursley I."/>
            <person name="Horton D.L."/>
            <person name="Alikhan N.F."/>
            <person name="Baker D."/>
            <person name="Gharbi K."/>
            <person name="Hall N."/>
            <person name="Watson M."/>
            <person name="Adriaenssens E.M."/>
            <person name="Foster-Nyarko E."/>
            <person name="Jarju S."/>
            <person name="Secka A."/>
            <person name="Antonio M."/>
            <person name="Oren A."/>
            <person name="Chaudhuri R.R."/>
            <person name="La Ragione R."/>
            <person name="Hildebrand F."/>
            <person name="Pallen M.J."/>
        </authorList>
    </citation>
    <scope>NUCLEOTIDE SEQUENCE</scope>
    <source>
        <strain evidence="12">ChiSjej1B19-3389</strain>
    </source>
</reference>
<reference evidence="12" key="1">
    <citation type="submission" date="2020-10" db="EMBL/GenBank/DDBJ databases">
        <authorList>
            <person name="Gilroy R."/>
        </authorList>
    </citation>
    <scope>NUCLEOTIDE SEQUENCE</scope>
    <source>
        <strain evidence="12">ChiSjej1B19-3389</strain>
    </source>
</reference>
<evidence type="ECO:0000256" key="6">
    <source>
        <dbReference type="ARBA" id="ARBA00022927"/>
    </source>
</evidence>
<proteinExistence type="inferred from homology"/>
<dbReference type="GO" id="GO:0005886">
    <property type="term" value="C:plasma membrane"/>
    <property type="evidence" value="ECO:0007669"/>
    <property type="project" value="UniProtKB-SubCell"/>
</dbReference>
<keyword evidence="5 11" id="KW-0812">Transmembrane</keyword>
<name>A0A9D0ZHG5_9FIRM</name>
<keyword evidence="6" id="KW-0653">Protein transport</keyword>
<keyword evidence="4" id="KW-1003">Cell membrane</keyword>
<dbReference type="EMBL" id="DVFW01000018">
    <property type="protein sequence ID" value="HIQ80252.1"/>
    <property type="molecule type" value="Genomic_DNA"/>
</dbReference>
<keyword evidence="3" id="KW-0813">Transport</keyword>
<evidence type="ECO:0000256" key="8">
    <source>
        <dbReference type="ARBA" id="ARBA00023010"/>
    </source>
</evidence>
<comment type="subcellular location">
    <subcellularLocation>
        <location evidence="1">Cell membrane</location>
        <topology evidence="1">Single-pass membrane protein</topology>
    </subcellularLocation>
</comment>
<evidence type="ECO:0000256" key="2">
    <source>
        <dbReference type="ARBA" id="ARBA00006742"/>
    </source>
</evidence>
<evidence type="ECO:0000256" key="7">
    <source>
        <dbReference type="ARBA" id="ARBA00022989"/>
    </source>
</evidence>